<dbReference type="RefSeq" id="WP_091461466.1">
    <property type="nucleotide sequence ID" value="NZ_FNPD01000007.1"/>
</dbReference>
<dbReference type="PANTHER" id="PTHR33408">
    <property type="entry name" value="TRANSPOSASE"/>
    <property type="match status" value="1"/>
</dbReference>
<dbReference type="PANTHER" id="PTHR33408:SF2">
    <property type="entry name" value="TRANSPOSASE DDE DOMAIN-CONTAINING PROTEIN"/>
    <property type="match status" value="1"/>
</dbReference>
<protein>
    <submittedName>
        <fullName evidence="2">Transposase</fullName>
    </submittedName>
</protein>
<dbReference type="Proteomes" id="UP000199266">
    <property type="component" value="Unassembled WGS sequence"/>
</dbReference>
<dbReference type="AlphaFoldDB" id="A0A1H3G0N7"/>
<evidence type="ECO:0000313" key="3">
    <source>
        <dbReference type="Proteomes" id="UP000199266"/>
    </source>
</evidence>
<gene>
    <name evidence="2" type="ORF">SAMN03080603_01284</name>
</gene>
<dbReference type="InterPro" id="IPR008490">
    <property type="entry name" value="Transposase_InsH_N"/>
</dbReference>
<organism evidence="2 3">
    <name type="scientific">Acetomicrobium thermoterrenum DSM 13490</name>
    <dbReference type="NCBI Taxonomy" id="1120987"/>
    <lineage>
        <taxon>Bacteria</taxon>
        <taxon>Thermotogati</taxon>
        <taxon>Synergistota</taxon>
        <taxon>Synergistia</taxon>
        <taxon>Synergistales</taxon>
        <taxon>Acetomicrobiaceae</taxon>
        <taxon>Acetomicrobium</taxon>
    </lineage>
</organism>
<keyword evidence="3" id="KW-1185">Reference proteome</keyword>
<accession>A0A1H3G0N7</accession>
<evidence type="ECO:0000313" key="2">
    <source>
        <dbReference type="EMBL" id="SDX95964.1"/>
    </source>
</evidence>
<sequence length="182" mass="20919">MAYNFISSDRDQMYLLPPDMRDCLPGNHLLWFIMEIVSHLDLIPFYKRYNPKEEGRVAYNPSTMTALYFYSYCTGVRSSRKIKQLCIESVPFKIISDDHHPDHTTISRFRKNFATELAGLFIQVLTVCCESGLCNVSTVSVDGTKIKANITNPDSRIMEISKSSKIIYPCLLLQFPPWSISF</sequence>
<name>A0A1H3G0N7_9BACT</name>
<feature type="domain" description="Transposase InsH N-terminal" evidence="1">
    <location>
        <begin position="20"/>
        <end position="111"/>
    </location>
</feature>
<evidence type="ECO:0000259" key="1">
    <source>
        <dbReference type="Pfam" id="PF05598"/>
    </source>
</evidence>
<reference evidence="3" key="1">
    <citation type="submission" date="2016-10" db="EMBL/GenBank/DDBJ databases">
        <authorList>
            <person name="Varghese N."/>
            <person name="Submissions S."/>
        </authorList>
    </citation>
    <scope>NUCLEOTIDE SEQUENCE [LARGE SCALE GENOMIC DNA]</scope>
    <source>
        <strain evidence="3">DSM 13490</strain>
    </source>
</reference>
<dbReference type="EMBL" id="FNPD01000007">
    <property type="protein sequence ID" value="SDX95964.1"/>
    <property type="molecule type" value="Genomic_DNA"/>
</dbReference>
<dbReference type="Pfam" id="PF05598">
    <property type="entry name" value="DUF772"/>
    <property type="match status" value="1"/>
</dbReference>
<proteinExistence type="predicted"/>